<dbReference type="EC" id="2.7.1.24" evidence="5 6"/>
<dbReference type="Proteomes" id="UP000218899">
    <property type="component" value="Chromosome"/>
</dbReference>
<keyword evidence="2 5" id="KW-0547">Nucleotide-binding</keyword>
<comment type="pathway">
    <text evidence="5">Cofactor biosynthesis; coenzyme A biosynthesis; CoA from (R)-pantothenate: step 5/5.</text>
</comment>
<keyword evidence="5 7" id="KW-0418">Kinase</keyword>
<keyword evidence="4 5" id="KW-0173">Coenzyme A biosynthesis</keyword>
<keyword evidence="5" id="KW-0808">Transferase</keyword>
<dbReference type="UniPathway" id="UPA00241">
    <property type="reaction ID" value="UER00356"/>
</dbReference>
<dbReference type="GO" id="GO:0005524">
    <property type="term" value="F:ATP binding"/>
    <property type="evidence" value="ECO:0007669"/>
    <property type="project" value="UniProtKB-UniRule"/>
</dbReference>
<dbReference type="RefSeq" id="WP_096458864.1">
    <property type="nucleotide sequence ID" value="NZ_AP014936.1"/>
</dbReference>
<proteinExistence type="inferred from homology"/>
<sequence>MLRIGLTGGIGSGKSTVAGLFARHGVPIVDTDAIARELVTPGAPALAEIAARFGPEMLLPDGTLDRPRLRSRVLADPEERRALESILHPRIREEVDRRLNALSAPYAVIVVPLLLETDFEYRVDRILVVDAGEQQQIARTVARGGISEEDAMATMRAQTSRQARLAAADDVLDNTGDPSSLGPAVERLHRRYLALAGTSL</sequence>
<dbReference type="PANTHER" id="PTHR10695">
    <property type="entry name" value="DEPHOSPHO-COA KINASE-RELATED"/>
    <property type="match status" value="1"/>
</dbReference>
<gene>
    <name evidence="5" type="primary">coaE</name>
    <name evidence="7" type="ORF">SVA_0707</name>
</gene>
<dbReference type="OrthoDB" id="9812943at2"/>
<evidence type="ECO:0000313" key="7">
    <source>
        <dbReference type="EMBL" id="BAU47286.1"/>
    </source>
</evidence>
<dbReference type="Gene3D" id="3.40.50.300">
    <property type="entry name" value="P-loop containing nucleotide triphosphate hydrolases"/>
    <property type="match status" value="1"/>
</dbReference>
<dbReference type="NCBIfam" id="TIGR00152">
    <property type="entry name" value="dephospho-CoA kinase"/>
    <property type="match status" value="1"/>
</dbReference>
<dbReference type="AlphaFoldDB" id="A0A1B4V1C2"/>
<evidence type="ECO:0000256" key="3">
    <source>
        <dbReference type="ARBA" id="ARBA00022840"/>
    </source>
</evidence>
<evidence type="ECO:0000313" key="8">
    <source>
        <dbReference type="Proteomes" id="UP000218899"/>
    </source>
</evidence>
<dbReference type="PROSITE" id="PS51219">
    <property type="entry name" value="DPCK"/>
    <property type="match status" value="1"/>
</dbReference>
<dbReference type="GO" id="GO:0004140">
    <property type="term" value="F:dephospho-CoA kinase activity"/>
    <property type="evidence" value="ECO:0007669"/>
    <property type="project" value="UniProtKB-UniRule"/>
</dbReference>
<evidence type="ECO:0000256" key="6">
    <source>
        <dbReference type="NCBIfam" id="TIGR00152"/>
    </source>
</evidence>
<reference evidence="7 8" key="1">
    <citation type="submission" date="2015-08" db="EMBL/GenBank/DDBJ databases">
        <title>Complete genome sequence of Sulfurifustis variabilis.</title>
        <authorList>
            <person name="Miura A."/>
            <person name="Kojima H."/>
            <person name="Fukui M."/>
        </authorList>
    </citation>
    <scope>NUCLEOTIDE SEQUENCE [LARGE SCALE GENOMIC DNA]</scope>
    <source>
        <strain evidence="8">skN76</strain>
    </source>
</reference>
<protein>
    <recommendedName>
        <fullName evidence="5 6">Dephospho-CoA kinase</fullName>
        <ecNumber evidence="5 6">2.7.1.24</ecNumber>
    </recommendedName>
    <alternativeName>
        <fullName evidence="5">Dephosphocoenzyme A kinase</fullName>
    </alternativeName>
</protein>
<dbReference type="Pfam" id="PF01121">
    <property type="entry name" value="CoaE"/>
    <property type="match status" value="1"/>
</dbReference>
<dbReference type="KEGG" id="sva:SVA_0707"/>
<evidence type="ECO:0000256" key="4">
    <source>
        <dbReference type="ARBA" id="ARBA00022993"/>
    </source>
</evidence>
<dbReference type="PANTHER" id="PTHR10695:SF46">
    <property type="entry name" value="BIFUNCTIONAL COENZYME A SYNTHASE-RELATED"/>
    <property type="match status" value="1"/>
</dbReference>
<dbReference type="CDD" id="cd02022">
    <property type="entry name" value="DPCK"/>
    <property type="match status" value="1"/>
</dbReference>
<evidence type="ECO:0000256" key="2">
    <source>
        <dbReference type="ARBA" id="ARBA00022741"/>
    </source>
</evidence>
<name>A0A1B4V1C2_9GAMM</name>
<evidence type="ECO:0000256" key="1">
    <source>
        <dbReference type="ARBA" id="ARBA00009018"/>
    </source>
</evidence>
<feature type="binding site" evidence="5">
    <location>
        <begin position="11"/>
        <end position="16"/>
    </location>
    <ligand>
        <name>ATP</name>
        <dbReference type="ChEBI" id="CHEBI:30616"/>
    </ligand>
</feature>
<evidence type="ECO:0000256" key="5">
    <source>
        <dbReference type="HAMAP-Rule" id="MF_00376"/>
    </source>
</evidence>
<keyword evidence="3 5" id="KW-0067">ATP-binding</keyword>
<dbReference type="InterPro" id="IPR027417">
    <property type="entry name" value="P-loop_NTPase"/>
</dbReference>
<dbReference type="GO" id="GO:0015937">
    <property type="term" value="P:coenzyme A biosynthetic process"/>
    <property type="evidence" value="ECO:0007669"/>
    <property type="project" value="UniProtKB-UniRule"/>
</dbReference>
<comment type="similarity">
    <text evidence="1 5">Belongs to the CoaE family.</text>
</comment>
<dbReference type="HAMAP" id="MF_00376">
    <property type="entry name" value="Dephospho_CoA_kinase"/>
    <property type="match status" value="1"/>
</dbReference>
<keyword evidence="5" id="KW-0963">Cytoplasm</keyword>
<comment type="function">
    <text evidence="5">Catalyzes the phosphorylation of the 3'-hydroxyl group of dephosphocoenzyme A to form coenzyme A.</text>
</comment>
<comment type="subcellular location">
    <subcellularLocation>
        <location evidence="5">Cytoplasm</location>
    </subcellularLocation>
</comment>
<keyword evidence="8" id="KW-1185">Reference proteome</keyword>
<organism evidence="7 8">
    <name type="scientific">Sulfurifustis variabilis</name>
    <dbReference type="NCBI Taxonomy" id="1675686"/>
    <lineage>
        <taxon>Bacteria</taxon>
        <taxon>Pseudomonadati</taxon>
        <taxon>Pseudomonadota</taxon>
        <taxon>Gammaproteobacteria</taxon>
        <taxon>Acidiferrobacterales</taxon>
        <taxon>Acidiferrobacteraceae</taxon>
        <taxon>Sulfurifustis</taxon>
    </lineage>
</organism>
<dbReference type="SUPFAM" id="SSF52540">
    <property type="entry name" value="P-loop containing nucleoside triphosphate hydrolases"/>
    <property type="match status" value="1"/>
</dbReference>
<dbReference type="GO" id="GO:0005737">
    <property type="term" value="C:cytoplasm"/>
    <property type="evidence" value="ECO:0007669"/>
    <property type="project" value="UniProtKB-SubCell"/>
</dbReference>
<dbReference type="EMBL" id="AP014936">
    <property type="protein sequence ID" value="BAU47286.1"/>
    <property type="molecule type" value="Genomic_DNA"/>
</dbReference>
<dbReference type="InterPro" id="IPR001977">
    <property type="entry name" value="Depp_CoAkinase"/>
</dbReference>
<accession>A0A1B4V1C2</accession>
<comment type="catalytic activity">
    <reaction evidence="5">
        <text>3'-dephospho-CoA + ATP = ADP + CoA + H(+)</text>
        <dbReference type="Rhea" id="RHEA:18245"/>
        <dbReference type="ChEBI" id="CHEBI:15378"/>
        <dbReference type="ChEBI" id="CHEBI:30616"/>
        <dbReference type="ChEBI" id="CHEBI:57287"/>
        <dbReference type="ChEBI" id="CHEBI:57328"/>
        <dbReference type="ChEBI" id="CHEBI:456216"/>
        <dbReference type="EC" id="2.7.1.24"/>
    </reaction>
</comment>